<dbReference type="EMBL" id="BMYD01000004">
    <property type="protein sequence ID" value="GHA84772.1"/>
    <property type="molecule type" value="Genomic_DNA"/>
</dbReference>
<evidence type="ECO:0000256" key="4">
    <source>
        <dbReference type="ARBA" id="ARBA00022980"/>
    </source>
</evidence>
<keyword evidence="4 6" id="KW-0689">Ribosomal protein</keyword>
<dbReference type="InterPro" id="IPR002150">
    <property type="entry name" value="Ribosomal_bL31"/>
</dbReference>
<dbReference type="Gene3D" id="4.10.830.30">
    <property type="entry name" value="Ribosomal protein L31"/>
    <property type="match status" value="1"/>
</dbReference>
<gene>
    <name evidence="6 7" type="primary">rpmE2</name>
    <name evidence="7" type="ORF">GCM10007067_23390</name>
</gene>
<evidence type="ECO:0000256" key="6">
    <source>
        <dbReference type="HAMAP-Rule" id="MF_00502"/>
    </source>
</evidence>
<dbReference type="InterPro" id="IPR042105">
    <property type="entry name" value="Ribosomal_bL31_sf"/>
</dbReference>
<dbReference type="AlphaFoldDB" id="A0A918T1K2"/>
<dbReference type="Proteomes" id="UP000646426">
    <property type="component" value="Unassembled WGS sequence"/>
</dbReference>
<dbReference type="PRINTS" id="PR01249">
    <property type="entry name" value="RIBOSOMALL31"/>
</dbReference>
<dbReference type="SUPFAM" id="SSF143800">
    <property type="entry name" value="L28p-like"/>
    <property type="match status" value="1"/>
</dbReference>
<evidence type="ECO:0000313" key="8">
    <source>
        <dbReference type="Proteomes" id="UP000646426"/>
    </source>
</evidence>
<evidence type="ECO:0000256" key="1">
    <source>
        <dbReference type="ARBA" id="ARBA00008196"/>
    </source>
</evidence>
<dbReference type="GO" id="GO:0005840">
    <property type="term" value="C:ribosome"/>
    <property type="evidence" value="ECO:0007669"/>
    <property type="project" value="UniProtKB-KW"/>
</dbReference>
<sequence length="102" mass="11761">MRNPRGGRYTAALSLIRLVSAMKAGIHPEYRDVVFQDVTTDFQFRTRSTLGSKESIKWEDGQEYPLIKVDISSASHPFYTGKQKLMDTSGRVDKFRKRYAQK</sequence>
<keyword evidence="8" id="KW-1185">Reference proteome</keyword>
<reference evidence="7" key="2">
    <citation type="submission" date="2020-09" db="EMBL/GenBank/DDBJ databases">
        <authorList>
            <person name="Sun Q."/>
            <person name="Kim S."/>
        </authorList>
    </citation>
    <scope>NUCLEOTIDE SEQUENCE</scope>
    <source>
        <strain evidence="7">KCTC 23077</strain>
    </source>
</reference>
<evidence type="ECO:0000256" key="3">
    <source>
        <dbReference type="ARBA" id="ARBA00011838"/>
    </source>
</evidence>
<dbReference type="GO" id="GO:0003735">
    <property type="term" value="F:structural constituent of ribosome"/>
    <property type="evidence" value="ECO:0007669"/>
    <property type="project" value="InterPro"/>
</dbReference>
<name>A0A918T1K2_9GAMM</name>
<comment type="caution">
    <text evidence="7">The sequence shown here is derived from an EMBL/GenBank/DDBJ whole genome shotgun (WGS) entry which is preliminary data.</text>
</comment>
<dbReference type="HAMAP" id="MF_00502">
    <property type="entry name" value="Ribosomal_bL31_2"/>
    <property type="match status" value="1"/>
</dbReference>
<comment type="similarity">
    <text evidence="2">Belongs to the bacterial ribosomal protein bL31 family. Type A subfamily.</text>
</comment>
<evidence type="ECO:0000313" key="7">
    <source>
        <dbReference type="EMBL" id="GHA84772.1"/>
    </source>
</evidence>
<dbReference type="PROSITE" id="PS01143">
    <property type="entry name" value="RIBOSOMAL_L31"/>
    <property type="match status" value="1"/>
</dbReference>
<dbReference type="NCBIfam" id="TIGR00105">
    <property type="entry name" value="L31"/>
    <property type="match status" value="1"/>
</dbReference>
<reference evidence="7" key="1">
    <citation type="journal article" date="2014" name="Int. J. Syst. Evol. Microbiol.">
        <title>Complete genome sequence of Corynebacterium casei LMG S-19264T (=DSM 44701T), isolated from a smear-ripened cheese.</title>
        <authorList>
            <consortium name="US DOE Joint Genome Institute (JGI-PGF)"/>
            <person name="Walter F."/>
            <person name="Albersmeier A."/>
            <person name="Kalinowski J."/>
            <person name="Ruckert C."/>
        </authorList>
    </citation>
    <scope>NUCLEOTIDE SEQUENCE</scope>
    <source>
        <strain evidence="7">KCTC 23077</strain>
    </source>
</reference>
<organism evidence="7 8">
    <name type="scientific">Cognatilysobacter bugurensis</name>
    <dbReference type="NCBI Taxonomy" id="543356"/>
    <lineage>
        <taxon>Bacteria</taxon>
        <taxon>Pseudomonadati</taxon>
        <taxon>Pseudomonadota</taxon>
        <taxon>Gammaproteobacteria</taxon>
        <taxon>Lysobacterales</taxon>
        <taxon>Lysobacteraceae</taxon>
        <taxon>Cognatilysobacter</taxon>
    </lineage>
</organism>
<protein>
    <recommendedName>
        <fullName evidence="6">Large ribosomal subunit protein bL31B</fullName>
    </recommendedName>
</protein>
<dbReference type="Pfam" id="PF01197">
    <property type="entry name" value="Ribosomal_L31"/>
    <property type="match status" value="1"/>
</dbReference>
<dbReference type="NCBIfam" id="NF002462">
    <property type="entry name" value="PRK01678.1"/>
    <property type="match status" value="1"/>
</dbReference>
<dbReference type="PANTHER" id="PTHR33280">
    <property type="entry name" value="50S RIBOSOMAL PROTEIN L31, CHLOROPLASTIC"/>
    <property type="match status" value="1"/>
</dbReference>
<dbReference type="InterPro" id="IPR027493">
    <property type="entry name" value="Ribosomal_bL31_B"/>
</dbReference>
<comment type="subunit">
    <text evidence="3 6">Part of the 50S ribosomal subunit.</text>
</comment>
<evidence type="ECO:0000256" key="2">
    <source>
        <dbReference type="ARBA" id="ARBA00009296"/>
    </source>
</evidence>
<dbReference type="InterPro" id="IPR034704">
    <property type="entry name" value="Ribosomal_bL28/bL31-like_sf"/>
</dbReference>
<dbReference type="GO" id="GO:0006412">
    <property type="term" value="P:translation"/>
    <property type="evidence" value="ECO:0007669"/>
    <property type="project" value="UniProtKB-UniRule"/>
</dbReference>
<dbReference type="PANTHER" id="PTHR33280:SF6">
    <property type="entry name" value="LARGE RIBOSOMAL SUBUNIT PROTEIN BL31A"/>
    <property type="match status" value="1"/>
</dbReference>
<dbReference type="GO" id="GO:1990904">
    <property type="term" value="C:ribonucleoprotein complex"/>
    <property type="evidence" value="ECO:0007669"/>
    <property type="project" value="UniProtKB-KW"/>
</dbReference>
<accession>A0A918T1K2</accession>
<evidence type="ECO:0000256" key="5">
    <source>
        <dbReference type="ARBA" id="ARBA00023274"/>
    </source>
</evidence>
<keyword evidence="5 6" id="KW-0687">Ribonucleoprotein</keyword>
<comment type="similarity">
    <text evidence="1 6">Belongs to the bacterial ribosomal protein bL31 family. Type B subfamily.</text>
</comment>
<proteinExistence type="inferred from homology"/>